<keyword evidence="11 12" id="KW-0961">Cell wall biogenesis/degradation</keyword>
<dbReference type="EMBL" id="CP022272">
    <property type="protein sequence ID" value="ASJ97669.1"/>
    <property type="molecule type" value="Genomic_DNA"/>
</dbReference>
<dbReference type="SUPFAM" id="SSF141523">
    <property type="entry name" value="L,D-transpeptidase catalytic domain-like"/>
    <property type="match status" value="1"/>
</dbReference>
<gene>
    <name evidence="16" type="ORF">CFF01_14380</name>
    <name evidence="17" type="ORF">FGA12_14370</name>
</gene>
<dbReference type="InterPro" id="IPR036779">
    <property type="entry name" value="LysM_dom_sf"/>
</dbReference>
<evidence type="ECO:0000259" key="14">
    <source>
        <dbReference type="PROSITE" id="PS51782"/>
    </source>
</evidence>
<keyword evidence="19" id="KW-1185">Reference proteome</keyword>
<feature type="chain" id="PRO_5042133776" evidence="13">
    <location>
        <begin position="20"/>
        <end position="315"/>
    </location>
</feature>
<dbReference type="PROSITE" id="PS51782">
    <property type="entry name" value="LYSM"/>
    <property type="match status" value="1"/>
</dbReference>
<evidence type="ECO:0000256" key="12">
    <source>
        <dbReference type="PROSITE-ProRule" id="PRU01373"/>
    </source>
</evidence>
<dbReference type="RefSeq" id="WP_033540112.1">
    <property type="nucleotide sequence ID" value="NZ_CP022272.1"/>
</dbReference>
<dbReference type="AlphaFoldDB" id="A0AAC9U1M4"/>
<dbReference type="InterPro" id="IPR038063">
    <property type="entry name" value="Transpep_catalytic_dom"/>
</dbReference>
<evidence type="ECO:0000256" key="9">
    <source>
        <dbReference type="ARBA" id="ARBA00022960"/>
    </source>
</evidence>
<dbReference type="PANTHER" id="PTHR30582:SF24">
    <property type="entry name" value="L,D-TRANSPEPTIDASE ERFK_SRFK-RELATED"/>
    <property type="match status" value="1"/>
</dbReference>
<feature type="signal peptide" evidence="13">
    <location>
        <begin position="1"/>
        <end position="19"/>
    </location>
</feature>
<dbReference type="Pfam" id="PF03734">
    <property type="entry name" value="YkuD"/>
    <property type="match status" value="1"/>
</dbReference>
<dbReference type="GO" id="GO:0071972">
    <property type="term" value="F:peptidoglycan L,D-transpeptidase activity"/>
    <property type="evidence" value="ECO:0007669"/>
    <property type="project" value="TreeGrafter"/>
</dbReference>
<sequence length="315" mass="34747">MMRKLLLLILSLAPLQLLANVYSLPADGGRLIGELQTHVVQKGDYFKTIADKYNIGILELMETNPGVDPFLPTPGTELVIPTQMLLPDVPRKGIVINLPELRLYYYPKNGREVHVFPVGIGRIGRETPEMTTKIKARIPNPSWTPPASLRAEHLRERGEVLPRVVPAGPDNPLGKYAMQLSYGDGSYLIHGTNKDFGIGMRVSAGCIRLNPDDIEWLFHQSKYGDSVRVINQTVKISSEPDGRQIIEVHSPLSESEDQPREKVISLSSKIVKFISQEGVDNTKANDALLTQNGIPMVISAPSLTASQETDITPEG</sequence>
<dbReference type="Proteomes" id="UP000318758">
    <property type="component" value="Chromosome"/>
</dbReference>
<dbReference type="Pfam" id="PF17969">
    <property type="entry name" value="Ldt_C"/>
    <property type="match status" value="1"/>
</dbReference>
<keyword evidence="9 12" id="KW-0133">Cell shape</keyword>
<comment type="subcellular location">
    <subcellularLocation>
        <location evidence="1">Periplasm</location>
    </subcellularLocation>
</comment>
<evidence type="ECO:0000256" key="1">
    <source>
        <dbReference type="ARBA" id="ARBA00004418"/>
    </source>
</evidence>
<evidence type="ECO:0000256" key="10">
    <source>
        <dbReference type="ARBA" id="ARBA00022984"/>
    </source>
</evidence>
<dbReference type="PROSITE" id="PS52029">
    <property type="entry name" value="LD_TPASE"/>
    <property type="match status" value="1"/>
</dbReference>
<evidence type="ECO:0000256" key="4">
    <source>
        <dbReference type="ARBA" id="ARBA00022676"/>
    </source>
</evidence>
<dbReference type="CDD" id="cd00118">
    <property type="entry name" value="LysM"/>
    <property type="match status" value="1"/>
</dbReference>
<evidence type="ECO:0000313" key="19">
    <source>
        <dbReference type="Proteomes" id="UP000318758"/>
    </source>
</evidence>
<feature type="active site" description="Nucleophile" evidence="12">
    <location>
        <position position="206"/>
    </location>
</feature>
<comment type="similarity">
    <text evidence="3">Belongs to the YkuD family.</text>
</comment>
<keyword evidence="4" id="KW-0328">Glycosyltransferase</keyword>
<accession>A0AAC9U1M4</accession>
<dbReference type="GO" id="GO:0008360">
    <property type="term" value="P:regulation of cell shape"/>
    <property type="evidence" value="ECO:0007669"/>
    <property type="project" value="UniProtKB-UniRule"/>
</dbReference>
<dbReference type="GO" id="GO:0071555">
    <property type="term" value="P:cell wall organization"/>
    <property type="evidence" value="ECO:0007669"/>
    <property type="project" value="UniProtKB-UniRule"/>
</dbReference>
<dbReference type="EMBL" id="CP041153">
    <property type="protein sequence ID" value="QDF76236.1"/>
    <property type="molecule type" value="Genomic_DNA"/>
</dbReference>
<keyword evidence="10 12" id="KW-0573">Peptidoglycan synthesis</keyword>
<evidence type="ECO:0000256" key="2">
    <source>
        <dbReference type="ARBA" id="ARBA00004752"/>
    </source>
</evidence>
<evidence type="ECO:0000256" key="7">
    <source>
        <dbReference type="ARBA" id="ARBA00022764"/>
    </source>
</evidence>
<dbReference type="CDD" id="cd16913">
    <property type="entry name" value="YkuD_like"/>
    <property type="match status" value="1"/>
</dbReference>
<dbReference type="SMART" id="SM00257">
    <property type="entry name" value="LysM"/>
    <property type="match status" value="1"/>
</dbReference>
<evidence type="ECO:0000256" key="13">
    <source>
        <dbReference type="SAM" id="SignalP"/>
    </source>
</evidence>
<dbReference type="Proteomes" id="UP000198233">
    <property type="component" value="Chromosome"/>
</dbReference>
<keyword evidence="6 13" id="KW-0732">Signal</keyword>
<comment type="pathway">
    <text evidence="2 12">Cell wall biogenesis; peptidoglycan biosynthesis.</text>
</comment>
<dbReference type="GO" id="GO:0005576">
    <property type="term" value="C:extracellular region"/>
    <property type="evidence" value="ECO:0007669"/>
    <property type="project" value="TreeGrafter"/>
</dbReference>
<keyword evidence="5" id="KW-0808">Transferase</keyword>
<keyword evidence="8" id="KW-0378">Hydrolase</keyword>
<feature type="active site" description="Proton donor/acceptor" evidence="12">
    <location>
        <position position="190"/>
    </location>
</feature>
<keyword evidence="7" id="KW-0574">Periplasm</keyword>
<organism evidence="16 18">
    <name type="scientific">Shewanella marisflavi</name>
    <dbReference type="NCBI Taxonomy" id="260364"/>
    <lineage>
        <taxon>Bacteria</taxon>
        <taxon>Pseudomonadati</taxon>
        <taxon>Pseudomonadota</taxon>
        <taxon>Gammaproteobacteria</taxon>
        <taxon>Alteromonadales</taxon>
        <taxon>Shewanellaceae</taxon>
        <taxon>Shewanella</taxon>
    </lineage>
</organism>
<dbReference type="InterPro" id="IPR005490">
    <property type="entry name" value="LD_TPept_cat_dom"/>
</dbReference>
<evidence type="ECO:0000313" key="17">
    <source>
        <dbReference type="EMBL" id="QDF76236.1"/>
    </source>
</evidence>
<feature type="domain" description="L,D-TPase catalytic" evidence="15">
    <location>
        <begin position="92"/>
        <end position="230"/>
    </location>
</feature>
<dbReference type="GO" id="GO:0016757">
    <property type="term" value="F:glycosyltransferase activity"/>
    <property type="evidence" value="ECO:0007669"/>
    <property type="project" value="UniProtKB-KW"/>
</dbReference>
<dbReference type="GO" id="GO:0018104">
    <property type="term" value="P:peptidoglycan-protein cross-linking"/>
    <property type="evidence" value="ECO:0007669"/>
    <property type="project" value="TreeGrafter"/>
</dbReference>
<dbReference type="Pfam" id="PF01476">
    <property type="entry name" value="LysM"/>
    <property type="match status" value="1"/>
</dbReference>
<dbReference type="Gene3D" id="3.10.350.10">
    <property type="entry name" value="LysM domain"/>
    <property type="match status" value="1"/>
</dbReference>
<evidence type="ECO:0000256" key="8">
    <source>
        <dbReference type="ARBA" id="ARBA00022801"/>
    </source>
</evidence>
<evidence type="ECO:0000256" key="11">
    <source>
        <dbReference type="ARBA" id="ARBA00023316"/>
    </source>
</evidence>
<dbReference type="InterPro" id="IPR050979">
    <property type="entry name" value="LD-transpeptidase"/>
</dbReference>
<dbReference type="InterPro" id="IPR018392">
    <property type="entry name" value="LysM"/>
</dbReference>
<evidence type="ECO:0000313" key="16">
    <source>
        <dbReference type="EMBL" id="ASJ97669.1"/>
    </source>
</evidence>
<evidence type="ECO:0000256" key="6">
    <source>
        <dbReference type="ARBA" id="ARBA00022729"/>
    </source>
</evidence>
<dbReference type="SUPFAM" id="SSF54106">
    <property type="entry name" value="LysM domain"/>
    <property type="match status" value="1"/>
</dbReference>
<proteinExistence type="inferred from homology"/>
<dbReference type="PANTHER" id="PTHR30582">
    <property type="entry name" value="L,D-TRANSPEPTIDASE"/>
    <property type="match status" value="1"/>
</dbReference>
<evidence type="ECO:0000256" key="3">
    <source>
        <dbReference type="ARBA" id="ARBA00005992"/>
    </source>
</evidence>
<reference evidence="16 18" key="1">
    <citation type="submission" date="2017-06" db="EMBL/GenBank/DDBJ databases">
        <title>Complete genome sequence of Shewanella marisflavi EP1 associated with anaerobic 2,4-dinitrotoluene reduction and salt tolerance.</title>
        <authorList>
            <person name="Huang J."/>
        </authorList>
    </citation>
    <scope>NUCLEOTIDE SEQUENCE [LARGE SCALE GENOMIC DNA]</scope>
    <source>
        <strain evidence="16 18">EP1</strain>
    </source>
</reference>
<protein>
    <submittedName>
        <fullName evidence="17">LysM peptidoglycan-binding domain-containing protein</fullName>
    </submittedName>
    <submittedName>
        <fullName evidence="16">Peptidoglycan-binding protein</fullName>
    </submittedName>
</protein>
<dbReference type="GO" id="GO:0042597">
    <property type="term" value="C:periplasmic space"/>
    <property type="evidence" value="ECO:0007669"/>
    <property type="project" value="UniProtKB-SubCell"/>
</dbReference>
<feature type="domain" description="LysM" evidence="14">
    <location>
        <begin position="36"/>
        <end position="80"/>
    </location>
</feature>
<evidence type="ECO:0000259" key="15">
    <source>
        <dbReference type="PROSITE" id="PS52029"/>
    </source>
</evidence>
<evidence type="ECO:0000256" key="5">
    <source>
        <dbReference type="ARBA" id="ARBA00022679"/>
    </source>
</evidence>
<evidence type="ECO:0000313" key="18">
    <source>
        <dbReference type="Proteomes" id="UP000198233"/>
    </source>
</evidence>
<dbReference type="Gene3D" id="2.40.440.10">
    <property type="entry name" value="L,D-transpeptidase catalytic domain-like"/>
    <property type="match status" value="1"/>
</dbReference>
<dbReference type="InterPro" id="IPR041597">
    <property type="entry name" value="Ldt_C"/>
</dbReference>
<reference evidence="17 19" key="2">
    <citation type="submission" date="2019-06" db="EMBL/GenBank/DDBJ databases">
        <title>Complete genome of Shewanella marisflavi ECSMB14101, a mussel settlement-inducing bacterium isolated from East China Sea.</title>
        <authorList>
            <person name="Yang J."/>
            <person name="Liang X."/>
            <person name="Chang R."/>
            <person name="Peng L."/>
        </authorList>
    </citation>
    <scope>NUCLEOTIDE SEQUENCE [LARGE SCALE GENOMIC DNA]</scope>
    <source>
        <strain evidence="17 19">ECSMB14101</strain>
    </source>
</reference>
<dbReference type="KEGG" id="smav:CFF01_14380"/>
<name>A0AAC9U1M4_9GAMM</name>